<evidence type="ECO:0000313" key="2">
    <source>
        <dbReference type="EMBL" id="MFC5393081.1"/>
    </source>
</evidence>
<organism evidence="2 3">
    <name type="scientific">Bosea vestrisii</name>
    <dbReference type="NCBI Taxonomy" id="151416"/>
    <lineage>
        <taxon>Bacteria</taxon>
        <taxon>Pseudomonadati</taxon>
        <taxon>Pseudomonadota</taxon>
        <taxon>Alphaproteobacteria</taxon>
        <taxon>Hyphomicrobiales</taxon>
        <taxon>Boseaceae</taxon>
        <taxon>Bosea</taxon>
    </lineage>
</organism>
<dbReference type="Pfam" id="PF04865">
    <property type="entry name" value="Baseplate_J"/>
    <property type="match status" value="1"/>
</dbReference>
<accession>A0ABW0H7B4</accession>
<evidence type="ECO:0000259" key="1">
    <source>
        <dbReference type="Pfam" id="PF04865"/>
    </source>
</evidence>
<reference evidence="3" key="1">
    <citation type="journal article" date="2019" name="Int. J. Syst. Evol. Microbiol.">
        <title>The Global Catalogue of Microorganisms (GCM) 10K type strain sequencing project: providing services to taxonomists for standard genome sequencing and annotation.</title>
        <authorList>
            <consortium name="The Broad Institute Genomics Platform"/>
            <consortium name="The Broad Institute Genome Sequencing Center for Infectious Disease"/>
            <person name="Wu L."/>
            <person name="Ma J."/>
        </authorList>
    </citation>
    <scope>NUCLEOTIDE SEQUENCE [LARGE SCALE GENOMIC DNA]</scope>
    <source>
        <strain evidence="3">CGMCC 1.16326</strain>
    </source>
</reference>
<sequence length="388" mass="39973">MARRDADGPYSLESLAAVPVPGLFTRDPDVLKGRYVAWFEGQTNRTLYPAQVETLLIEALAYAMSLLGEEAQIAAEEHLVAKATRAGLVKLGANRSTPPLPAATARATIRFSIEVARPANVLIEAGSRVSAGDAGLIFTTVAPAVIVAGSLFADAPAEADQAGAIGNGYLPGQISTMLDPVAGVAAANLATSEGGADPEEVELYRLRVANAFDRISPGGGRGWYTETAIGVSSAIIDVAVIRPEPCYVDIYPLTASGAAGMALRDQVKAAFDTREALAIRFGDEVTVKAAIAVPIAPALTIRLRGNAAGAKPVAASAANTVLTGWSQRLGAAVAPSEIEDKVKAALRATGFSVADAEVGAMAFEQLAENEFAAPVLIDPADVVVELVG</sequence>
<gene>
    <name evidence="2" type="ORF">ACFPPC_10600</name>
</gene>
<dbReference type="RefSeq" id="WP_377008006.1">
    <property type="nucleotide sequence ID" value="NZ_JBHSLV010000019.1"/>
</dbReference>
<dbReference type="InterPro" id="IPR006949">
    <property type="entry name" value="Barrel_Baseplate_J-like"/>
</dbReference>
<comment type="caution">
    <text evidence="2">The sequence shown here is derived from an EMBL/GenBank/DDBJ whole genome shotgun (WGS) entry which is preliminary data.</text>
</comment>
<dbReference type="EMBL" id="JBHSLV010000019">
    <property type="protein sequence ID" value="MFC5393081.1"/>
    <property type="molecule type" value="Genomic_DNA"/>
</dbReference>
<dbReference type="Proteomes" id="UP001596104">
    <property type="component" value="Unassembled WGS sequence"/>
</dbReference>
<keyword evidence="3" id="KW-1185">Reference proteome</keyword>
<feature type="domain" description="Baseplate protein J-like barrel" evidence="1">
    <location>
        <begin position="112"/>
        <end position="195"/>
    </location>
</feature>
<protein>
    <submittedName>
        <fullName evidence="2">Baseplate J/gp47 family protein</fullName>
    </submittedName>
</protein>
<evidence type="ECO:0000313" key="3">
    <source>
        <dbReference type="Proteomes" id="UP001596104"/>
    </source>
</evidence>
<proteinExistence type="predicted"/>
<name>A0ABW0H7B4_9HYPH</name>